<name>A0A831QPE5_9FLAO</name>
<dbReference type="InterPro" id="IPR036097">
    <property type="entry name" value="HisK_dim/P_sf"/>
</dbReference>
<dbReference type="SUPFAM" id="SSF47384">
    <property type="entry name" value="Homodimeric domain of signal transducing histidine kinase"/>
    <property type="match status" value="1"/>
</dbReference>
<keyword evidence="7" id="KW-0418">Kinase</keyword>
<dbReference type="SMART" id="SM00086">
    <property type="entry name" value="PAC"/>
    <property type="match status" value="1"/>
</dbReference>
<dbReference type="Pfam" id="PF01339">
    <property type="entry name" value="CheB_methylest"/>
    <property type="match status" value="1"/>
</dbReference>
<dbReference type="CDD" id="cd16434">
    <property type="entry name" value="CheB-CheR_fusion"/>
    <property type="match status" value="1"/>
</dbReference>
<dbReference type="Gene3D" id="3.30.450.20">
    <property type="entry name" value="PAS domain"/>
    <property type="match status" value="1"/>
</dbReference>
<dbReference type="PRINTS" id="PR00996">
    <property type="entry name" value="CHERMTFRASE"/>
</dbReference>
<dbReference type="CDD" id="cd00130">
    <property type="entry name" value="PAS"/>
    <property type="match status" value="1"/>
</dbReference>
<reference evidence="15" key="1">
    <citation type="journal article" date="2020" name="mSystems">
        <title>Genome- and Community-Level Interaction Insights into Carbon Utilization and Element Cycling Functions of Hydrothermarchaeota in Hydrothermal Sediment.</title>
        <authorList>
            <person name="Zhou Z."/>
            <person name="Liu Y."/>
            <person name="Xu W."/>
            <person name="Pan J."/>
            <person name="Luo Z.H."/>
            <person name="Li M."/>
        </authorList>
    </citation>
    <scope>NUCLEOTIDE SEQUENCE [LARGE SCALE GENOMIC DNA]</scope>
    <source>
        <strain evidence="15">HyVt-345</strain>
    </source>
</reference>
<dbReference type="FunFam" id="3.30.565.10:FF:000006">
    <property type="entry name" value="Sensor histidine kinase WalK"/>
    <property type="match status" value="1"/>
</dbReference>
<dbReference type="SMART" id="SM00388">
    <property type="entry name" value="HisKA"/>
    <property type="match status" value="1"/>
</dbReference>
<evidence type="ECO:0000256" key="7">
    <source>
        <dbReference type="ARBA" id="ARBA00022777"/>
    </source>
</evidence>
<dbReference type="InterPro" id="IPR022641">
    <property type="entry name" value="CheR_N"/>
</dbReference>
<keyword evidence="4" id="KW-0489">Methyltransferase</keyword>
<dbReference type="InterPro" id="IPR036890">
    <property type="entry name" value="HATPase_C_sf"/>
</dbReference>
<dbReference type="PANTHER" id="PTHR24422:SF10">
    <property type="entry name" value="CHEMOTAXIS PROTEIN METHYLTRANSFERASE 2"/>
    <property type="match status" value="1"/>
</dbReference>
<dbReference type="Pfam" id="PF08448">
    <property type="entry name" value="PAS_4"/>
    <property type="match status" value="1"/>
</dbReference>
<keyword evidence="6" id="KW-0949">S-adenosyl-L-methionine</keyword>
<comment type="catalytic activity">
    <reaction evidence="1">
        <text>ATP + protein L-histidine = ADP + protein N-phospho-L-histidine.</text>
        <dbReference type="EC" id="2.7.13.3"/>
    </reaction>
</comment>
<evidence type="ECO:0000259" key="13">
    <source>
        <dbReference type="PROSITE" id="PS50122"/>
    </source>
</evidence>
<dbReference type="GO" id="GO:0000155">
    <property type="term" value="F:phosphorelay sensor kinase activity"/>
    <property type="evidence" value="ECO:0007669"/>
    <property type="project" value="InterPro"/>
</dbReference>
<evidence type="ECO:0000259" key="10">
    <source>
        <dbReference type="PROSITE" id="PS50109"/>
    </source>
</evidence>
<dbReference type="Pfam" id="PF00512">
    <property type="entry name" value="HisKA"/>
    <property type="match status" value="1"/>
</dbReference>
<dbReference type="NCBIfam" id="TIGR00229">
    <property type="entry name" value="sensory_box"/>
    <property type="match status" value="1"/>
</dbReference>
<dbReference type="CDD" id="cd02440">
    <property type="entry name" value="AdoMet_MTases"/>
    <property type="match status" value="1"/>
</dbReference>
<dbReference type="PROSITE" id="PS50122">
    <property type="entry name" value="CHEB"/>
    <property type="match status" value="1"/>
</dbReference>
<comment type="caution">
    <text evidence="15">The sequence shown here is derived from an EMBL/GenBank/DDBJ whole genome shotgun (WGS) entry which is preliminary data.</text>
</comment>
<dbReference type="Gene3D" id="3.30.565.10">
    <property type="entry name" value="Histidine kinase-like ATPase, C-terminal domain"/>
    <property type="match status" value="1"/>
</dbReference>
<dbReference type="Gene3D" id="1.10.287.130">
    <property type="match status" value="1"/>
</dbReference>
<dbReference type="InterPro" id="IPR003594">
    <property type="entry name" value="HATPase_dom"/>
</dbReference>
<dbReference type="InterPro" id="IPR000780">
    <property type="entry name" value="CheR_MeTrfase"/>
</dbReference>
<feature type="domain" description="PAC" evidence="12">
    <location>
        <begin position="798"/>
        <end position="850"/>
    </location>
</feature>
<dbReference type="InterPro" id="IPR000014">
    <property type="entry name" value="PAS"/>
</dbReference>
<dbReference type="Pfam" id="PF02518">
    <property type="entry name" value="HATPase_c"/>
    <property type="match status" value="1"/>
</dbReference>
<feature type="domain" description="CheB-type methylesterase" evidence="13">
    <location>
        <begin position="8"/>
        <end position="198"/>
    </location>
</feature>
<dbReference type="Pfam" id="PF03705">
    <property type="entry name" value="CheR_N"/>
    <property type="match status" value="1"/>
</dbReference>
<feature type="active site" evidence="8">
    <location>
        <position position="48"/>
    </location>
</feature>
<dbReference type="InterPro" id="IPR022642">
    <property type="entry name" value="CheR_C"/>
</dbReference>
<evidence type="ECO:0000256" key="8">
    <source>
        <dbReference type="PROSITE-ProRule" id="PRU00050"/>
    </source>
</evidence>
<feature type="active site" evidence="8">
    <location>
        <position position="140"/>
    </location>
</feature>
<dbReference type="InterPro" id="IPR005467">
    <property type="entry name" value="His_kinase_dom"/>
</dbReference>
<feature type="domain" description="CheR-type methyltransferase" evidence="14">
    <location>
        <begin position="199"/>
        <end position="471"/>
    </location>
</feature>
<evidence type="ECO:0000256" key="5">
    <source>
        <dbReference type="ARBA" id="ARBA00022679"/>
    </source>
</evidence>
<dbReference type="InterPro" id="IPR035909">
    <property type="entry name" value="CheB_C"/>
</dbReference>
<dbReference type="SMART" id="SM00091">
    <property type="entry name" value="PAS"/>
    <property type="match status" value="1"/>
</dbReference>
<dbReference type="CDD" id="cd00082">
    <property type="entry name" value="HisKA"/>
    <property type="match status" value="1"/>
</dbReference>
<dbReference type="InterPro" id="IPR000700">
    <property type="entry name" value="PAS-assoc_C"/>
</dbReference>
<dbReference type="SUPFAM" id="SSF53335">
    <property type="entry name" value="S-adenosyl-L-methionine-dependent methyltransferases"/>
    <property type="match status" value="1"/>
</dbReference>
<dbReference type="GO" id="GO:0032259">
    <property type="term" value="P:methylation"/>
    <property type="evidence" value="ECO:0007669"/>
    <property type="project" value="UniProtKB-KW"/>
</dbReference>
<protein>
    <submittedName>
        <fullName evidence="15">PAS domain S-box protein</fullName>
    </submittedName>
</protein>
<evidence type="ECO:0000256" key="1">
    <source>
        <dbReference type="ARBA" id="ARBA00000085"/>
    </source>
</evidence>
<dbReference type="InterPro" id="IPR000673">
    <property type="entry name" value="Sig_transdc_resp-reg_Me-estase"/>
</dbReference>
<dbReference type="GO" id="GO:0008984">
    <property type="term" value="F:protein-glutamate methylesterase activity"/>
    <property type="evidence" value="ECO:0007669"/>
    <property type="project" value="InterPro"/>
</dbReference>
<evidence type="ECO:0000256" key="3">
    <source>
        <dbReference type="ARBA" id="ARBA00022553"/>
    </source>
</evidence>
<dbReference type="InterPro" id="IPR036804">
    <property type="entry name" value="CheR_N_sf"/>
</dbReference>
<organism evidence="15">
    <name type="scientific">Pricia antarctica</name>
    <dbReference type="NCBI Taxonomy" id="641691"/>
    <lineage>
        <taxon>Bacteria</taxon>
        <taxon>Pseudomonadati</taxon>
        <taxon>Bacteroidota</taxon>
        <taxon>Flavobacteriia</taxon>
        <taxon>Flavobacteriales</taxon>
        <taxon>Flavobacteriaceae</taxon>
        <taxon>Pricia</taxon>
    </lineage>
</organism>
<sequence length="1100" mass="125405">MVKRTSKSESELYIIGVGTSAGGIDALTKMLNSFNGDTLNIAVIIAQHLSPAHKSELASILSRQCSWPVVTVEEAMRVEAKRIYVTPENKKVIYTNKTLKLEELGEKHTYSPNIDDLFISIAENERSHAIGVVLSGTAKDGSKGIKTIKEYGGFTIAQAPKSAQFDDMPLAAIRTGMVDVVSHPSKIFDEISYYIKNHRIIKHIVPTKKGIDLIFELLSKQSGTDFSQYKQSTILRRVDKRMEALRLPDLNEYYQFIKQNPVELDRLFETVLIGVTEFFRDKVAFTALSEQITNILGQKHDNDPIRVWSVGCSTGQEAYSIAIVFQELLEHETMNFQLQIFASDIDERALAIARKGVFSAEAVASLTPVMLEKYFDRTDDGYEVKKTTKQHILFSRHDITNDPPFVKLDLVVCRNLLIYFNNDLQKDALRVFNYALRPNGILFLGKSESVSVAPQLFSKIEGTKIFRRVQSGTRLNLSFSRYRPKLEEDETDVGQNSFMSLVDVAKEALYYSAKNPFVIISETGEIKESQGSLRKYIELSPGSMDANIFKMANKELVMEIRILLGKVKKTSKAQSGTVIEFILYEQVNHVRMDMMPLAYPSDGSRMYILSFENINLESTGYLKYAKKLSKDDFENLRIRELELELESLRFQLQTFSEELELNNEEIRSTNEELQSANEELKTSNEELETSNEELQSSNEELHTANTELRFLNKQILEKEAALRKSEEQFRLMANNIPTLCWMADADGYIYWYNMRWYEYTGATPEQMEGWGWQSVHDPKILPEVIERWQGSIAKGNAFEMTFPLKKQDGTFHPFLTRITPLKDREGKVLQWFGTNTDITEQKDQEAMLDKLVLERTEELANLNIDLNQSNSDLQRFAHVASHDLTEPVRKIRTFSGMLEHELRDSFPGKSKVFLDKINKSTERMYFMIGGILDYAKLDSFRVLDDTVDLNEVMKNILSDLDFLIEEQAATVHVDDLHIVEGSQFLLTQLFNNLIKNSLKFTRKGIPAMIEVKEVTTSGSNRKFIKIAVIDNGIGFEQEHEAAIFETFTRLHSKSTYEGTGLGLAICRKIAERHGGNIEATAKKEEGAIFTITLPIKQTRS</sequence>
<comment type="catalytic activity">
    <reaction evidence="2">
        <text>L-glutamyl-[protein] + S-adenosyl-L-methionine = [protein]-L-glutamate 5-O-methyl ester + S-adenosyl-L-homocysteine</text>
        <dbReference type="Rhea" id="RHEA:24452"/>
        <dbReference type="Rhea" id="RHEA-COMP:10208"/>
        <dbReference type="Rhea" id="RHEA-COMP:10311"/>
        <dbReference type="ChEBI" id="CHEBI:29973"/>
        <dbReference type="ChEBI" id="CHEBI:57856"/>
        <dbReference type="ChEBI" id="CHEBI:59789"/>
        <dbReference type="ChEBI" id="CHEBI:82795"/>
        <dbReference type="EC" id="2.1.1.80"/>
    </reaction>
</comment>
<dbReference type="GO" id="GO:0000156">
    <property type="term" value="F:phosphorelay response regulator activity"/>
    <property type="evidence" value="ECO:0007669"/>
    <property type="project" value="InterPro"/>
</dbReference>
<dbReference type="PROSITE" id="PS50109">
    <property type="entry name" value="HIS_KIN"/>
    <property type="match status" value="1"/>
</dbReference>
<evidence type="ECO:0000259" key="11">
    <source>
        <dbReference type="PROSITE" id="PS50112"/>
    </source>
</evidence>
<dbReference type="InterPro" id="IPR001610">
    <property type="entry name" value="PAC"/>
</dbReference>
<dbReference type="GO" id="GO:0005737">
    <property type="term" value="C:cytoplasm"/>
    <property type="evidence" value="ECO:0007669"/>
    <property type="project" value="InterPro"/>
</dbReference>
<feature type="active site" evidence="8">
    <location>
        <position position="20"/>
    </location>
</feature>
<dbReference type="Gene3D" id="3.40.50.180">
    <property type="entry name" value="Methylesterase CheB, C-terminal domain"/>
    <property type="match status" value="1"/>
</dbReference>
<dbReference type="InterPro" id="IPR050903">
    <property type="entry name" value="Bact_Chemotaxis_MeTrfase"/>
</dbReference>
<dbReference type="SUPFAM" id="SSF55785">
    <property type="entry name" value="PYP-like sensor domain (PAS domain)"/>
    <property type="match status" value="1"/>
</dbReference>
<feature type="region of interest" description="Disordered" evidence="9">
    <location>
        <begin position="669"/>
        <end position="699"/>
    </location>
</feature>
<dbReference type="PROSITE" id="PS50123">
    <property type="entry name" value="CHER"/>
    <property type="match status" value="1"/>
</dbReference>
<evidence type="ECO:0000256" key="2">
    <source>
        <dbReference type="ARBA" id="ARBA00001541"/>
    </source>
</evidence>
<keyword evidence="8" id="KW-0145">Chemotaxis</keyword>
<dbReference type="PANTHER" id="PTHR24422">
    <property type="entry name" value="CHEMOTAXIS PROTEIN METHYLTRANSFERASE"/>
    <property type="match status" value="1"/>
</dbReference>
<accession>A0A831QPE5</accession>
<dbReference type="EMBL" id="DRGL01000027">
    <property type="protein sequence ID" value="HEA20906.1"/>
    <property type="molecule type" value="Genomic_DNA"/>
</dbReference>
<dbReference type="SMART" id="SM00387">
    <property type="entry name" value="HATPase_c"/>
    <property type="match status" value="1"/>
</dbReference>
<evidence type="ECO:0000256" key="6">
    <source>
        <dbReference type="ARBA" id="ARBA00022691"/>
    </source>
</evidence>
<evidence type="ECO:0000256" key="4">
    <source>
        <dbReference type="ARBA" id="ARBA00022603"/>
    </source>
</evidence>
<keyword evidence="5" id="KW-0808">Transferase</keyword>
<dbReference type="Gene3D" id="1.10.155.10">
    <property type="entry name" value="Chemotaxis receptor methyltransferase CheR, N-terminal domain"/>
    <property type="match status" value="1"/>
</dbReference>
<dbReference type="AlphaFoldDB" id="A0A831QPE5"/>
<dbReference type="SUPFAM" id="SSF52738">
    <property type="entry name" value="Methylesterase CheB, C-terminal domain"/>
    <property type="match status" value="1"/>
</dbReference>
<evidence type="ECO:0000259" key="12">
    <source>
        <dbReference type="PROSITE" id="PS50113"/>
    </source>
</evidence>
<evidence type="ECO:0000259" key="14">
    <source>
        <dbReference type="PROSITE" id="PS50123"/>
    </source>
</evidence>
<dbReference type="InterPro" id="IPR013656">
    <property type="entry name" value="PAS_4"/>
</dbReference>
<dbReference type="PROSITE" id="PS50112">
    <property type="entry name" value="PAS"/>
    <property type="match status" value="1"/>
</dbReference>
<dbReference type="InterPro" id="IPR035965">
    <property type="entry name" value="PAS-like_dom_sf"/>
</dbReference>
<feature type="domain" description="Histidine kinase" evidence="10">
    <location>
        <begin position="879"/>
        <end position="1097"/>
    </location>
</feature>
<dbReference type="SMART" id="SM00138">
    <property type="entry name" value="MeTrc"/>
    <property type="match status" value="1"/>
</dbReference>
<dbReference type="FunFam" id="3.30.450.20:FF:000099">
    <property type="entry name" value="Sensory box sensor histidine kinase"/>
    <property type="match status" value="1"/>
</dbReference>
<keyword evidence="8" id="KW-0378">Hydrolase</keyword>
<evidence type="ECO:0000313" key="15">
    <source>
        <dbReference type="EMBL" id="HEA20906.1"/>
    </source>
</evidence>
<dbReference type="InterPro" id="IPR003661">
    <property type="entry name" value="HisK_dim/P_dom"/>
</dbReference>
<dbReference type="InterPro" id="IPR029063">
    <property type="entry name" value="SAM-dependent_MTases_sf"/>
</dbReference>
<dbReference type="SUPFAM" id="SSF55874">
    <property type="entry name" value="ATPase domain of HSP90 chaperone/DNA topoisomerase II/histidine kinase"/>
    <property type="match status" value="1"/>
</dbReference>
<feature type="domain" description="PAS" evidence="11">
    <location>
        <begin position="725"/>
        <end position="769"/>
    </location>
</feature>
<keyword evidence="3" id="KW-0597">Phosphoprotein</keyword>
<proteinExistence type="predicted"/>
<dbReference type="Pfam" id="PF01739">
    <property type="entry name" value="CheR"/>
    <property type="match status" value="1"/>
</dbReference>
<gene>
    <name evidence="15" type="ORF">ENH87_08300</name>
</gene>
<evidence type="ECO:0000256" key="9">
    <source>
        <dbReference type="SAM" id="MobiDB-lite"/>
    </source>
</evidence>
<dbReference type="GO" id="GO:0006935">
    <property type="term" value="P:chemotaxis"/>
    <property type="evidence" value="ECO:0007669"/>
    <property type="project" value="UniProtKB-UniRule"/>
</dbReference>
<dbReference type="SUPFAM" id="SSF47757">
    <property type="entry name" value="Chemotaxis receptor methyltransferase CheR, N-terminal domain"/>
    <property type="match status" value="1"/>
</dbReference>
<dbReference type="GO" id="GO:0008983">
    <property type="term" value="F:protein-glutamate O-methyltransferase activity"/>
    <property type="evidence" value="ECO:0007669"/>
    <property type="project" value="UniProtKB-EC"/>
</dbReference>
<dbReference type="PROSITE" id="PS50113">
    <property type="entry name" value="PAC"/>
    <property type="match status" value="1"/>
</dbReference>
<dbReference type="Proteomes" id="UP000886191">
    <property type="component" value="Unassembled WGS sequence"/>
</dbReference>
<dbReference type="Gene3D" id="3.40.50.150">
    <property type="entry name" value="Vaccinia Virus protein VP39"/>
    <property type="match status" value="1"/>
</dbReference>